<evidence type="ECO:0000256" key="2">
    <source>
        <dbReference type="ARBA" id="ARBA00023015"/>
    </source>
</evidence>
<dbReference type="InterPro" id="IPR002571">
    <property type="entry name" value="HrcA"/>
</dbReference>
<evidence type="ECO:0000259" key="5">
    <source>
        <dbReference type="Pfam" id="PF01628"/>
    </source>
</evidence>
<reference evidence="7 8" key="1">
    <citation type="journal article" date="2015" name="Nature">
        <title>rRNA introns, odd ribosomes, and small enigmatic genomes across a large radiation of phyla.</title>
        <authorList>
            <person name="Brown C.T."/>
            <person name="Hug L.A."/>
            <person name="Thomas B.C."/>
            <person name="Sharon I."/>
            <person name="Castelle C.J."/>
            <person name="Singh A."/>
            <person name="Wilkins M.J."/>
            <person name="Williams K.H."/>
            <person name="Banfield J.F."/>
        </authorList>
    </citation>
    <scope>NUCLEOTIDE SEQUENCE [LARGE SCALE GENOMIC DNA]</scope>
</reference>
<accession>A0A0G1PI37</accession>
<dbReference type="GO" id="GO:0003677">
    <property type="term" value="F:DNA binding"/>
    <property type="evidence" value="ECO:0007669"/>
    <property type="project" value="InterPro"/>
</dbReference>
<dbReference type="InterPro" id="IPR005104">
    <property type="entry name" value="WHTH_HrcA_DNA-bd"/>
</dbReference>
<dbReference type="Gene3D" id="3.30.450.40">
    <property type="match status" value="1"/>
</dbReference>
<dbReference type="Proteomes" id="UP000034705">
    <property type="component" value="Unassembled WGS sequence"/>
</dbReference>
<dbReference type="EMBL" id="LCMG01000017">
    <property type="protein sequence ID" value="KKU32426.1"/>
    <property type="molecule type" value="Genomic_DNA"/>
</dbReference>
<dbReference type="InterPro" id="IPR029016">
    <property type="entry name" value="GAF-like_dom_sf"/>
</dbReference>
<comment type="caution">
    <text evidence="7">The sequence shown here is derived from an EMBL/GenBank/DDBJ whole genome shotgun (WGS) entry which is preliminary data.</text>
</comment>
<dbReference type="InterPro" id="IPR036388">
    <property type="entry name" value="WH-like_DNA-bd_sf"/>
</dbReference>
<keyword evidence="1" id="KW-0678">Repressor</keyword>
<dbReference type="SUPFAM" id="SSF55781">
    <property type="entry name" value="GAF domain-like"/>
    <property type="match status" value="1"/>
</dbReference>
<evidence type="ECO:0000256" key="3">
    <source>
        <dbReference type="ARBA" id="ARBA00023016"/>
    </source>
</evidence>
<dbReference type="SUPFAM" id="SSF46785">
    <property type="entry name" value="Winged helix' DNA-binding domain"/>
    <property type="match status" value="1"/>
</dbReference>
<dbReference type="Gene3D" id="1.10.10.10">
    <property type="entry name" value="Winged helix-like DNA-binding domain superfamily/Winged helix DNA-binding domain"/>
    <property type="match status" value="1"/>
</dbReference>
<keyword evidence="3 7" id="KW-0346">Stress response</keyword>
<evidence type="ECO:0000259" key="6">
    <source>
        <dbReference type="Pfam" id="PF03444"/>
    </source>
</evidence>
<organism evidence="7 8">
    <name type="scientific">Candidatus Uhrbacteria bacterium GW2011_GWF2_46_218</name>
    <dbReference type="NCBI Taxonomy" id="1619001"/>
    <lineage>
        <taxon>Bacteria</taxon>
        <taxon>Candidatus Uhriibacteriota</taxon>
    </lineage>
</organism>
<protein>
    <submittedName>
        <fullName evidence="7">Transcriptional regulator of heat shock protein</fullName>
    </submittedName>
</protein>
<dbReference type="InterPro" id="IPR021153">
    <property type="entry name" value="HrcA_C"/>
</dbReference>
<evidence type="ECO:0000256" key="1">
    <source>
        <dbReference type="ARBA" id="ARBA00022491"/>
    </source>
</evidence>
<dbReference type="Pfam" id="PF03444">
    <property type="entry name" value="WHD_HrcA"/>
    <property type="match status" value="1"/>
</dbReference>
<dbReference type="AlphaFoldDB" id="A0A0G1PI37"/>
<dbReference type="InterPro" id="IPR036390">
    <property type="entry name" value="WH_DNA-bd_sf"/>
</dbReference>
<dbReference type="GO" id="GO:0045892">
    <property type="term" value="P:negative regulation of DNA-templated transcription"/>
    <property type="evidence" value="ECO:0007669"/>
    <property type="project" value="TreeGrafter"/>
</dbReference>
<name>A0A0G1PI37_9BACT</name>
<evidence type="ECO:0000256" key="4">
    <source>
        <dbReference type="ARBA" id="ARBA00023163"/>
    </source>
</evidence>
<dbReference type="PATRIC" id="fig|1619001.3.peg.744"/>
<keyword evidence="4" id="KW-0804">Transcription</keyword>
<dbReference type="PANTHER" id="PTHR34824:SF1">
    <property type="entry name" value="HEAT-INDUCIBLE TRANSCRIPTION REPRESSOR HRCA"/>
    <property type="match status" value="1"/>
</dbReference>
<gene>
    <name evidence="7" type="ORF">UX45_C0017G0007</name>
</gene>
<feature type="domain" description="Heat-inducible transcription repressor HrcA C-terminal" evidence="5">
    <location>
        <begin position="87"/>
        <end position="216"/>
    </location>
</feature>
<proteinExistence type="predicted"/>
<feature type="domain" description="Winged helix-turn-helix transcription repressor HrcA DNA-binding" evidence="6">
    <location>
        <begin position="3"/>
        <end position="70"/>
    </location>
</feature>
<dbReference type="Pfam" id="PF01628">
    <property type="entry name" value="HrcA"/>
    <property type="match status" value="1"/>
</dbReference>
<keyword evidence="2" id="KW-0805">Transcription regulation</keyword>
<evidence type="ECO:0000313" key="8">
    <source>
        <dbReference type="Proteomes" id="UP000034705"/>
    </source>
</evidence>
<sequence>MNERQEQILQWIIEAYIRTADPVGSKFLCEHYEMDCSSATIRNDMSLLEQEGYIRQPHPSAGRVPTEKAYIYYLQRFQGQEKKKSYKSQLRQAIGDAHSEEAIVKSLAKAMVDLSGETAIVAFDPRWSYYTGVSNLFAKPDFRDIDVVRSLSTLVDRFDDVIQEIFEKISEHPEVMIGSENPFGKEMSSVIVKYTLPNHHVGLLGLIGPLRMDYQKNVALLQEAKEVLDEE</sequence>
<dbReference type="PANTHER" id="PTHR34824">
    <property type="entry name" value="HEAT-INDUCIBLE TRANSCRIPTION REPRESSOR HRCA"/>
    <property type="match status" value="1"/>
</dbReference>
<evidence type="ECO:0000313" key="7">
    <source>
        <dbReference type="EMBL" id="KKU32426.1"/>
    </source>
</evidence>